<accession>A0A2P5CX45</accession>
<dbReference type="EMBL" id="JXTB01000086">
    <property type="protein sequence ID" value="PON65620.1"/>
    <property type="molecule type" value="Genomic_DNA"/>
</dbReference>
<organism evidence="2 3">
    <name type="scientific">Parasponia andersonii</name>
    <name type="common">Sponia andersonii</name>
    <dbReference type="NCBI Taxonomy" id="3476"/>
    <lineage>
        <taxon>Eukaryota</taxon>
        <taxon>Viridiplantae</taxon>
        <taxon>Streptophyta</taxon>
        <taxon>Embryophyta</taxon>
        <taxon>Tracheophyta</taxon>
        <taxon>Spermatophyta</taxon>
        <taxon>Magnoliopsida</taxon>
        <taxon>eudicotyledons</taxon>
        <taxon>Gunneridae</taxon>
        <taxon>Pentapetalae</taxon>
        <taxon>rosids</taxon>
        <taxon>fabids</taxon>
        <taxon>Rosales</taxon>
        <taxon>Cannabaceae</taxon>
        <taxon>Parasponia</taxon>
    </lineage>
</organism>
<reference evidence="3" key="1">
    <citation type="submission" date="2016-06" db="EMBL/GenBank/DDBJ databases">
        <title>Parallel loss of symbiosis genes in relatives of nitrogen-fixing non-legume Parasponia.</title>
        <authorList>
            <person name="Van Velzen R."/>
            <person name="Holmer R."/>
            <person name="Bu F."/>
            <person name="Rutten L."/>
            <person name="Van Zeijl A."/>
            <person name="Liu W."/>
            <person name="Santuari L."/>
            <person name="Cao Q."/>
            <person name="Sharma T."/>
            <person name="Shen D."/>
            <person name="Roswanjaya Y."/>
            <person name="Wardhani T."/>
            <person name="Kalhor M.S."/>
            <person name="Jansen J."/>
            <person name="Van den Hoogen J."/>
            <person name="Gungor B."/>
            <person name="Hartog M."/>
            <person name="Hontelez J."/>
            <person name="Verver J."/>
            <person name="Yang W.-C."/>
            <person name="Schijlen E."/>
            <person name="Repin R."/>
            <person name="Schilthuizen M."/>
            <person name="Schranz E."/>
            <person name="Heidstra R."/>
            <person name="Miyata K."/>
            <person name="Fedorova E."/>
            <person name="Kohlen W."/>
            <person name="Bisseling T."/>
            <person name="Smit S."/>
            <person name="Geurts R."/>
        </authorList>
    </citation>
    <scope>NUCLEOTIDE SEQUENCE [LARGE SCALE GENOMIC DNA]</scope>
    <source>
        <strain evidence="3">cv. WU1-14</strain>
    </source>
</reference>
<name>A0A2P5CX45_PARAD</name>
<proteinExistence type="predicted"/>
<dbReference type="OrthoDB" id="1742256at2759"/>
<dbReference type="InterPro" id="IPR007590">
    <property type="entry name" value="Saf4/Yju2"/>
</dbReference>
<sequence length="149" mass="17582">MAERKVLNKYYPPEFDPSKLRRPKKMKQQQIKVRSTLSMSIRCKTCENHMSRGTKFNSRKEKVMGDKYLGCIQKYRLTLSAPDAPPSFQLLPTQKIQITLWSPVPPETLKLTIEKRKREEADQEDGMQSLEHKALYSKREMDIIFVRYT</sequence>
<protein>
    <submittedName>
        <fullName evidence="2">CWC16 protein</fullName>
    </submittedName>
</protein>
<gene>
    <name evidence="2" type="ORF">PanWU01x14_116320</name>
</gene>
<dbReference type="Pfam" id="PF04502">
    <property type="entry name" value="Saf4_Yju2"/>
    <property type="match status" value="1"/>
</dbReference>
<dbReference type="GO" id="GO:0000398">
    <property type="term" value="P:mRNA splicing, via spliceosome"/>
    <property type="evidence" value="ECO:0007669"/>
    <property type="project" value="InterPro"/>
</dbReference>
<dbReference type="AlphaFoldDB" id="A0A2P5CX45"/>
<evidence type="ECO:0000256" key="1">
    <source>
        <dbReference type="SAM" id="MobiDB-lite"/>
    </source>
</evidence>
<dbReference type="STRING" id="3476.A0A2P5CX45"/>
<feature type="region of interest" description="Disordered" evidence="1">
    <location>
        <begin position="1"/>
        <end position="26"/>
    </location>
</feature>
<dbReference type="PANTHER" id="PTHR12111">
    <property type="entry name" value="SPLICING FACTOR YJU2"/>
    <property type="match status" value="1"/>
</dbReference>
<evidence type="ECO:0000313" key="3">
    <source>
        <dbReference type="Proteomes" id="UP000237105"/>
    </source>
</evidence>
<dbReference type="Proteomes" id="UP000237105">
    <property type="component" value="Unassembled WGS sequence"/>
</dbReference>
<keyword evidence="3" id="KW-1185">Reference proteome</keyword>
<evidence type="ECO:0000313" key="2">
    <source>
        <dbReference type="EMBL" id="PON65620.1"/>
    </source>
</evidence>
<comment type="caution">
    <text evidence="2">The sequence shown here is derived from an EMBL/GenBank/DDBJ whole genome shotgun (WGS) entry which is preliminary data.</text>
</comment>